<dbReference type="GeneID" id="113465518"/>
<dbReference type="InterPro" id="IPR029058">
    <property type="entry name" value="AB_hydrolase_fold"/>
</dbReference>
<dbReference type="Proteomes" id="UP000079169">
    <property type="component" value="Unplaced"/>
</dbReference>
<dbReference type="Gene3D" id="3.40.50.1820">
    <property type="entry name" value="alpha/beta hydrolase"/>
    <property type="match status" value="1"/>
</dbReference>
<evidence type="ECO:0000313" key="2">
    <source>
        <dbReference type="RefSeq" id="XP_026675896.1"/>
    </source>
</evidence>
<name>A0A3Q0II46_DIACI</name>
<gene>
    <name evidence="2" type="primary">LOC113465518</name>
</gene>
<protein>
    <submittedName>
        <fullName evidence="2">Lysosomal acid lipase/cholesteryl ester hydrolase</fullName>
    </submittedName>
</protein>
<dbReference type="STRING" id="121845.A0A3Q0II46"/>
<accession>A0A3Q0II46</accession>
<keyword evidence="1" id="KW-1185">Reference proteome</keyword>
<sequence length="79" mass="8760">MMTKFPGSSSVNLIKHVVQSVRTGQFKPLSYGRKENLKRYGAPKPPPYPIGNFNTPTAIYFGCCNDFLSSGKIDLMSTE</sequence>
<dbReference type="PaxDb" id="121845-A0A3Q0II46"/>
<dbReference type="GO" id="GO:0016787">
    <property type="term" value="F:hydrolase activity"/>
    <property type="evidence" value="ECO:0007669"/>
    <property type="project" value="UniProtKB-KW"/>
</dbReference>
<keyword evidence="2" id="KW-0378">Hydrolase</keyword>
<dbReference type="KEGG" id="dci:113465518"/>
<proteinExistence type="predicted"/>
<dbReference type="RefSeq" id="XP_026675896.1">
    <property type="nucleotide sequence ID" value="XM_026820095.1"/>
</dbReference>
<reference evidence="2" key="1">
    <citation type="submission" date="2025-08" db="UniProtKB">
        <authorList>
            <consortium name="RefSeq"/>
        </authorList>
    </citation>
    <scope>IDENTIFICATION</scope>
</reference>
<dbReference type="AlphaFoldDB" id="A0A3Q0II46"/>
<evidence type="ECO:0000313" key="1">
    <source>
        <dbReference type="Proteomes" id="UP000079169"/>
    </source>
</evidence>
<organism evidence="1 2">
    <name type="scientific">Diaphorina citri</name>
    <name type="common">Asian citrus psyllid</name>
    <dbReference type="NCBI Taxonomy" id="121845"/>
    <lineage>
        <taxon>Eukaryota</taxon>
        <taxon>Metazoa</taxon>
        <taxon>Ecdysozoa</taxon>
        <taxon>Arthropoda</taxon>
        <taxon>Hexapoda</taxon>
        <taxon>Insecta</taxon>
        <taxon>Pterygota</taxon>
        <taxon>Neoptera</taxon>
        <taxon>Paraneoptera</taxon>
        <taxon>Hemiptera</taxon>
        <taxon>Sternorrhyncha</taxon>
        <taxon>Psylloidea</taxon>
        <taxon>Psyllidae</taxon>
        <taxon>Diaphorininae</taxon>
        <taxon>Diaphorina</taxon>
    </lineage>
</organism>